<dbReference type="GO" id="GO:0000422">
    <property type="term" value="P:autophagy of mitochondrion"/>
    <property type="evidence" value="ECO:0007669"/>
    <property type="project" value="TreeGrafter"/>
</dbReference>
<dbReference type="GO" id="GO:0090141">
    <property type="term" value="P:positive regulation of mitochondrial fission"/>
    <property type="evidence" value="ECO:0007669"/>
    <property type="project" value="TreeGrafter"/>
</dbReference>
<comment type="catalytic activity">
    <reaction evidence="17">
        <text>L-threonyl-[protein] + ATP = O-phospho-L-threonyl-[protein] + ADP + H(+)</text>
        <dbReference type="Rhea" id="RHEA:46608"/>
        <dbReference type="Rhea" id="RHEA-COMP:11060"/>
        <dbReference type="Rhea" id="RHEA-COMP:11605"/>
        <dbReference type="ChEBI" id="CHEBI:15378"/>
        <dbReference type="ChEBI" id="CHEBI:30013"/>
        <dbReference type="ChEBI" id="CHEBI:30616"/>
        <dbReference type="ChEBI" id="CHEBI:61977"/>
        <dbReference type="ChEBI" id="CHEBI:456216"/>
        <dbReference type="EC" id="2.7.11.1"/>
    </reaction>
</comment>
<evidence type="ECO:0000256" key="5">
    <source>
        <dbReference type="ARBA" id="ARBA00012513"/>
    </source>
</evidence>
<evidence type="ECO:0000256" key="11">
    <source>
        <dbReference type="ARBA" id="ARBA00022787"/>
    </source>
</evidence>
<keyword evidence="9" id="KW-0547">Nucleotide-binding</keyword>
<evidence type="ECO:0000256" key="17">
    <source>
        <dbReference type="ARBA" id="ARBA00047899"/>
    </source>
</evidence>
<evidence type="ECO:0000256" key="12">
    <source>
        <dbReference type="ARBA" id="ARBA00022792"/>
    </source>
</evidence>
<comment type="subcellular location">
    <subcellularLocation>
        <location evidence="3">Cytoplasm</location>
        <location evidence="3">Cytosol</location>
    </subcellularLocation>
    <subcellularLocation>
        <location evidence="2">Mitochondrion inner membrane</location>
        <topology evidence="2">Single-pass membrane protein</topology>
    </subcellularLocation>
    <subcellularLocation>
        <location evidence="4">Mitochondrion outer membrane</location>
        <topology evidence="4">Single-pass membrane protein</topology>
    </subcellularLocation>
</comment>
<dbReference type="PROSITE" id="PS50011">
    <property type="entry name" value="PROTEIN_KINASE_DOM"/>
    <property type="match status" value="1"/>
</dbReference>
<proteinExistence type="predicted"/>
<dbReference type="InterPro" id="IPR000719">
    <property type="entry name" value="Prot_kinase_dom"/>
</dbReference>
<dbReference type="PANTHER" id="PTHR22972">
    <property type="entry name" value="SERINE/THREONINE PROTEIN KINASE"/>
    <property type="match status" value="1"/>
</dbReference>
<evidence type="ECO:0000313" key="21">
    <source>
        <dbReference type="Proteomes" id="UP000663852"/>
    </source>
</evidence>
<evidence type="ECO:0000256" key="7">
    <source>
        <dbReference type="ARBA" id="ARBA00022679"/>
    </source>
</evidence>
<dbReference type="Gene3D" id="3.30.200.20">
    <property type="entry name" value="Phosphorylase Kinase, domain 1"/>
    <property type="match status" value="1"/>
</dbReference>
<dbReference type="Pfam" id="PF00069">
    <property type="entry name" value="Pkinase"/>
    <property type="match status" value="1"/>
</dbReference>
<dbReference type="InterPro" id="IPR008271">
    <property type="entry name" value="Ser/Thr_kinase_AS"/>
</dbReference>
<keyword evidence="16" id="KW-0496">Mitochondrion</keyword>
<keyword evidence="8" id="KW-0479">Metal-binding</keyword>
<sequence>MVFRGAATFIVRLSRTMISRPAKPIFTSSIHQTSKFTKHPTRFYIFPSIYRSFLAPTNAQNVSSNLVPFRLVLDDIKRRFFFAAPRGSHLLLGLLGYSLLPQSSYDAGHFDKTIHQIGSLLSKSSMMDQFNQEDEKHYQTVLDNYELGRLIGCGCNAAVYEARLRSSNSQSNESDIEILSQHSSNNNTDGESVTEVQCQTSTCMTDSCSTNSDILPAGRFNLAIKMLFNYGVRSNAEVIKKAMDKELIPLRQYFTHPNIVRMYSCFVDSFPLLNEAHEHYPMAIPTRLSPDGYGRNKTLFIVMRRYDLTLNEYIRSHQPDVHQRLTLFAQLLEALVYLHKQSIVHRDLKSDNLLICESTGELVVADFGCALYQPPDLKVPHQTDEICKGGNLALMAPEILNSEPGPKNYLDFDKSDLWASGTLCYEFFSQPNPFFHGTLRQDTYDDQNLPSLASPPIIERLVHSMLFKNPENRPSTVLVANCLQLYLWFKSLKSTNELCQVYMWTALETLFSKHTLTRVELNLKKLFFERQTSQTLFRAHTFLNQL</sequence>
<dbReference type="SUPFAM" id="SSF56112">
    <property type="entry name" value="Protein kinase-like (PK-like)"/>
    <property type="match status" value="1"/>
</dbReference>
<gene>
    <name evidence="20" type="ORF">EDS130_LOCUS27116</name>
</gene>
<dbReference type="PROSITE" id="PS00108">
    <property type="entry name" value="PROTEIN_KINASE_ST"/>
    <property type="match status" value="1"/>
</dbReference>
<keyword evidence="12" id="KW-0472">Membrane</keyword>
<evidence type="ECO:0000256" key="15">
    <source>
        <dbReference type="ARBA" id="ARBA00022946"/>
    </source>
</evidence>
<dbReference type="EC" id="2.7.11.1" evidence="5"/>
<keyword evidence="10" id="KW-0418">Kinase</keyword>
<evidence type="ECO:0000259" key="19">
    <source>
        <dbReference type="PROSITE" id="PS50011"/>
    </source>
</evidence>
<comment type="catalytic activity">
    <reaction evidence="18">
        <text>L-seryl-[protein] + ATP = O-phospho-L-seryl-[protein] + ADP + H(+)</text>
        <dbReference type="Rhea" id="RHEA:17989"/>
        <dbReference type="Rhea" id="RHEA-COMP:9863"/>
        <dbReference type="Rhea" id="RHEA-COMP:11604"/>
        <dbReference type="ChEBI" id="CHEBI:15378"/>
        <dbReference type="ChEBI" id="CHEBI:29999"/>
        <dbReference type="ChEBI" id="CHEBI:30616"/>
        <dbReference type="ChEBI" id="CHEBI:83421"/>
        <dbReference type="ChEBI" id="CHEBI:456216"/>
        <dbReference type="EC" id="2.7.11.1"/>
    </reaction>
</comment>
<dbReference type="Gene3D" id="1.10.510.10">
    <property type="entry name" value="Transferase(Phosphotransferase) domain 1"/>
    <property type="match status" value="1"/>
</dbReference>
<evidence type="ECO:0000256" key="14">
    <source>
        <dbReference type="ARBA" id="ARBA00022842"/>
    </source>
</evidence>
<dbReference type="GO" id="GO:0005829">
    <property type="term" value="C:cytosol"/>
    <property type="evidence" value="ECO:0007669"/>
    <property type="project" value="UniProtKB-SubCell"/>
</dbReference>
<protein>
    <recommendedName>
        <fullName evidence="5">non-specific serine/threonine protein kinase</fullName>
        <ecNumber evidence="5">2.7.11.1</ecNumber>
    </recommendedName>
</protein>
<comment type="caution">
    <text evidence="20">The sequence shown here is derived from an EMBL/GenBank/DDBJ whole genome shotgun (WGS) entry which is preliminary data.</text>
</comment>
<evidence type="ECO:0000256" key="10">
    <source>
        <dbReference type="ARBA" id="ARBA00022777"/>
    </source>
</evidence>
<keyword evidence="12" id="KW-0999">Mitochondrion inner membrane</keyword>
<dbReference type="InterPro" id="IPR051511">
    <property type="entry name" value="MitoQC_Scaffold_Kinases"/>
</dbReference>
<evidence type="ECO:0000256" key="8">
    <source>
        <dbReference type="ARBA" id="ARBA00022723"/>
    </source>
</evidence>
<dbReference type="AlphaFoldDB" id="A0A814YV29"/>
<feature type="domain" description="Protein kinase" evidence="19">
    <location>
        <begin position="145"/>
        <end position="489"/>
    </location>
</feature>
<name>A0A814YV29_ADIRI</name>
<keyword evidence="13" id="KW-0067">ATP-binding</keyword>
<evidence type="ECO:0000256" key="18">
    <source>
        <dbReference type="ARBA" id="ARBA00048679"/>
    </source>
</evidence>
<keyword evidence="15" id="KW-0809">Transit peptide</keyword>
<evidence type="ECO:0000256" key="9">
    <source>
        <dbReference type="ARBA" id="ARBA00022741"/>
    </source>
</evidence>
<evidence type="ECO:0000313" key="20">
    <source>
        <dbReference type="EMBL" id="CAF1234486.1"/>
    </source>
</evidence>
<dbReference type="GO" id="GO:0004674">
    <property type="term" value="F:protein serine/threonine kinase activity"/>
    <property type="evidence" value="ECO:0007669"/>
    <property type="project" value="UniProtKB-KW"/>
</dbReference>
<evidence type="ECO:0000256" key="3">
    <source>
        <dbReference type="ARBA" id="ARBA00004514"/>
    </source>
</evidence>
<keyword evidence="6" id="KW-0723">Serine/threonine-protein kinase</keyword>
<dbReference type="EMBL" id="CAJNOJ010000168">
    <property type="protein sequence ID" value="CAF1234486.1"/>
    <property type="molecule type" value="Genomic_DNA"/>
</dbReference>
<dbReference type="GO" id="GO:0005741">
    <property type="term" value="C:mitochondrial outer membrane"/>
    <property type="evidence" value="ECO:0007669"/>
    <property type="project" value="UniProtKB-SubCell"/>
</dbReference>
<dbReference type="SMART" id="SM00220">
    <property type="entry name" value="S_TKc"/>
    <property type="match status" value="1"/>
</dbReference>
<keyword evidence="14" id="KW-0460">Magnesium</keyword>
<dbReference type="GO" id="GO:0046872">
    <property type="term" value="F:metal ion binding"/>
    <property type="evidence" value="ECO:0007669"/>
    <property type="project" value="UniProtKB-KW"/>
</dbReference>
<evidence type="ECO:0000256" key="2">
    <source>
        <dbReference type="ARBA" id="ARBA00004434"/>
    </source>
</evidence>
<organism evidence="20 21">
    <name type="scientific">Adineta ricciae</name>
    <name type="common">Rotifer</name>
    <dbReference type="NCBI Taxonomy" id="249248"/>
    <lineage>
        <taxon>Eukaryota</taxon>
        <taxon>Metazoa</taxon>
        <taxon>Spiralia</taxon>
        <taxon>Gnathifera</taxon>
        <taxon>Rotifera</taxon>
        <taxon>Eurotatoria</taxon>
        <taxon>Bdelloidea</taxon>
        <taxon>Adinetida</taxon>
        <taxon>Adinetidae</taxon>
        <taxon>Adineta</taxon>
    </lineage>
</organism>
<accession>A0A814YV29</accession>
<dbReference type="GO" id="GO:0042981">
    <property type="term" value="P:regulation of apoptotic process"/>
    <property type="evidence" value="ECO:0007669"/>
    <property type="project" value="TreeGrafter"/>
</dbReference>
<dbReference type="InterPro" id="IPR011009">
    <property type="entry name" value="Kinase-like_dom_sf"/>
</dbReference>
<keyword evidence="11" id="KW-1000">Mitochondrion outer membrane</keyword>
<dbReference type="OrthoDB" id="1405469at2759"/>
<evidence type="ECO:0000256" key="6">
    <source>
        <dbReference type="ARBA" id="ARBA00022527"/>
    </source>
</evidence>
<comment type="cofactor">
    <cofactor evidence="1">
        <name>Mg(2+)</name>
        <dbReference type="ChEBI" id="CHEBI:18420"/>
    </cofactor>
</comment>
<dbReference type="GO" id="GO:0005743">
    <property type="term" value="C:mitochondrial inner membrane"/>
    <property type="evidence" value="ECO:0007669"/>
    <property type="project" value="UniProtKB-SubCell"/>
</dbReference>
<dbReference type="PANTHER" id="PTHR22972:SF7">
    <property type="entry name" value="SERINE_THREONINE-PROTEIN KINASE PINK1, MITOCHONDRIAL"/>
    <property type="match status" value="1"/>
</dbReference>
<keyword evidence="7" id="KW-0808">Transferase</keyword>
<evidence type="ECO:0000256" key="16">
    <source>
        <dbReference type="ARBA" id="ARBA00023128"/>
    </source>
</evidence>
<dbReference type="GO" id="GO:0005524">
    <property type="term" value="F:ATP binding"/>
    <property type="evidence" value="ECO:0007669"/>
    <property type="project" value="UniProtKB-KW"/>
</dbReference>
<reference evidence="20" key="1">
    <citation type="submission" date="2021-02" db="EMBL/GenBank/DDBJ databases">
        <authorList>
            <person name="Nowell W R."/>
        </authorList>
    </citation>
    <scope>NUCLEOTIDE SEQUENCE</scope>
</reference>
<evidence type="ECO:0000256" key="1">
    <source>
        <dbReference type="ARBA" id="ARBA00001946"/>
    </source>
</evidence>
<evidence type="ECO:0000256" key="4">
    <source>
        <dbReference type="ARBA" id="ARBA00004572"/>
    </source>
</evidence>
<dbReference type="Proteomes" id="UP000663852">
    <property type="component" value="Unassembled WGS sequence"/>
</dbReference>
<evidence type="ECO:0000256" key="13">
    <source>
        <dbReference type="ARBA" id="ARBA00022840"/>
    </source>
</evidence>